<keyword evidence="3" id="KW-0378">Hydrolase</keyword>
<gene>
    <name evidence="7" type="ORF">PC9H_011831</name>
</gene>
<dbReference type="Pfam" id="PF00545">
    <property type="entry name" value="Ribonuclease"/>
    <property type="match status" value="1"/>
</dbReference>
<dbReference type="SUPFAM" id="SSF53933">
    <property type="entry name" value="Microbial ribonucleases"/>
    <property type="match status" value="1"/>
</dbReference>
<proteinExistence type="predicted"/>
<evidence type="ECO:0000256" key="3">
    <source>
        <dbReference type="ARBA" id="ARBA00022801"/>
    </source>
</evidence>
<keyword evidence="1" id="KW-0540">Nuclease</keyword>
<dbReference type="GeneID" id="59381649"/>
<dbReference type="EMBL" id="JACETU010000009">
    <property type="protein sequence ID" value="KAF7421309.1"/>
    <property type="molecule type" value="Genomic_DNA"/>
</dbReference>
<dbReference type="OrthoDB" id="5425539at2759"/>
<evidence type="ECO:0000313" key="8">
    <source>
        <dbReference type="Proteomes" id="UP000623687"/>
    </source>
</evidence>
<evidence type="ECO:0000256" key="2">
    <source>
        <dbReference type="ARBA" id="ARBA00022759"/>
    </source>
</evidence>
<reference evidence="7" key="1">
    <citation type="submission" date="2019-07" db="EMBL/GenBank/DDBJ databases">
        <authorList>
            <person name="Palmer J.M."/>
        </authorList>
    </citation>
    <scope>NUCLEOTIDE SEQUENCE</scope>
    <source>
        <strain evidence="7">PC9</strain>
    </source>
</reference>
<comment type="caution">
    <text evidence="7">The sequence shown here is derived from an EMBL/GenBank/DDBJ whole genome shotgun (WGS) entry which is preliminary data.</text>
</comment>
<sequence>MQLFASKLSALAAVLSMAVLAVVASPVQADLTLRQFDHHQTRDTSAEWNILDRRAKRATACDCKVMVKGKLTGNTYIAQVVQQTLDRAMDLTKKKQTLGYVLSVTQQTKKVKHINSTNAYPHAYNNHEKLKFPGCKGTNLMEYPLLKKGGASRSPEADRIVYDAKGRFCGCMTHEGMEGNTFQLCKS</sequence>
<dbReference type="GO" id="GO:0016829">
    <property type="term" value="F:lyase activity"/>
    <property type="evidence" value="ECO:0007669"/>
    <property type="project" value="UniProtKB-KW"/>
</dbReference>
<organism evidence="7 8">
    <name type="scientific">Pleurotus ostreatus</name>
    <name type="common">Oyster mushroom</name>
    <name type="synonym">White-rot fungus</name>
    <dbReference type="NCBI Taxonomy" id="5322"/>
    <lineage>
        <taxon>Eukaryota</taxon>
        <taxon>Fungi</taxon>
        <taxon>Dikarya</taxon>
        <taxon>Basidiomycota</taxon>
        <taxon>Agaricomycotina</taxon>
        <taxon>Agaricomycetes</taxon>
        <taxon>Agaricomycetidae</taxon>
        <taxon>Agaricales</taxon>
        <taxon>Pleurotineae</taxon>
        <taxon>Pleurotaceae</taxon>
        <taxon>Pleurotus</taxon>
    </lineage>
</organism>
<dbReference type="RefSeq" id="XP_036627167.1">
    <property type="nucleotide sequence ID" value="XM_036781312.1"/>
</dbReference>
<feature type="chain" id="PRO_5034218359" evidence="6">
    <location>
        <begin position="30"/>
        <end position="187"/>
    </location>
</feature>
<dbReference type="VEuPathDB" id="FungiDB:PC9H_011831"/>
<dbReference type="GO" id="GO:0016787">
    <property type="term" value="F:hydrolase activity"/>
    <property type="evidence" value="ECO:0007669"/>
    <property type="project" value="UniProtKB-KW"/>
</dbReference>
<accession>A0A8H6ZJK6</accession>
<keyword evidence="4" id="KW-1015">Disulfide bond</keyword>
<dbReference type="InterPro" id="IPR016191">
    <property type="entry name" value="Ribonuclease/ribotoxin"/>
</dbReference>
<keyword evidence="2" id="KW-0255">Endonuclease</keyword>
<evidence type="ECO:0000256" key="6">
    <source>
        <dbReference type="SAM" id="SignalP"/>
    </source>
</evidence>
<dbReference type="Proteomes" id="UP000623687">
    <property type="component" value="Unassembled WGS sequence"/>
</dbReference>
<dbReference type="GO" id="GO:0003723">
    <property type="term" value="F:RNA binding"/>
    <property type="evidence" value="ECO:0007669"/>
    <property type="project" value="InterPro"/>
</dbReference>
<keyword evidence="8" id="KW-1185">Reference proteome</keyword>
<feature type="signal peptide" evidence="6">
    <location>
        <begin position="1"/>
        <end position="29"/>
    </location>
</feature>
<evidence type="ECO:0000256" key="1">
    <source>
        <dbReference type="ARBA" id="ARBA00022722"/>
    </source>
</evidence>
<dbReference type="PANTHER" id="PTHR42104:SF1">
    <property type="entry name" value="EXTRACELLULAR GUANYL-SPECIFIC RIBONUCLEASE RNTA (AFU_ORTHOLOGUE AFUA_4G03230)"/>
    <property type="match status" value="1"/>
</dbReference>
<dbReference type="AlphaFoldDB" id="A0A8H6ZJK6"/>
<dbReference type="PANTHER" id="PTHR42104">
    <property type="entry name" value="EXTRACELLULAR GUANYL-SPECIFIC RIBONUCLEASE RNTA (AFU_ORTHOLOGUE AFUA_4G03230)"/>
    <property type="match status" value="1"/>
</dbReference>
<evidence type="ECO:0000256" key="5">
    <source>
        <dbReference type="ARBA" id="ARBA00023239"/>
    </source>
</evidence>
<keyword evidence="5" id="KW-0456">Lyase</keyword>
<dbReference type="GO" id="GO:0004521">
    <property type="term" value="F:RNA endonuclease activity"/>
    <property type="evidence" value="ECO:0007669"/>
    <property type="project" value="InterPro"/>
</dbReference>
<keyword evidence="6" id="KW-0732">Signal</keyword>
<protein>
    <submittedName>
        <fullName evidence="7">Uncharacterized protein</fullName>
    </submittedName>
</protein>
<dbReference type="Gene3D" id="3.10.450.30">
    <property type="entry name" value="Microbial ribonucleases"/>
    <property type="match status" value="1"/>
</dbReference>
<evidence type="ECO:0000256" key="4">
    <source>
        <dbReference type="ARBA" id="ARBA00023157"/>
    </source>
</evidence>
<dbReference type="InterPro" id="IPR000026">
    <property type="entry name" value="N1-like"/>
</dbReference>
<name>A0A8H6ZJK6_PLEOS</name>
<evidence type="ECO:0000313" key="7">
    <source>
        <dbReference type="EMBL" id="KAF7421309.1"/>
    </source>
</evidence>